<gene>
    <name evidence="1" type="primary">74</name>
    <name evidence="1" type="ORF">SEA_EVILGENIUS_74</name>
</gene>
<dbReference type="RefSeq" id="YP_009304008.1">
    <property type="nucleotide sequence ID" value="NC_031263.1"/>
</dbReference>
<proteinExistence type="predicted"/>
<dbReference type="InterPro" id="IPR035405">
    <property type="entry name" value="GP70"/>
</dbReference>
<dbReference type="KEGG" id="vg:29126210"/>
<organism evidence="1 2">
    <name type="scientific">Mycobacterium phage EvilGenius</name>
    <dbReference type="NCBI Taxonomy" id="1821723"/>
    <lineage>
        <taxon>Viruses</taxon>
        <taxon>Duplodnaviria</taxon>
        <taxon>Heunggongvirae</taxon>
        <taxon>Uroviricota</taxon>
        <taxon>Caudoviricetes</taxon>
        <taxon>Turbidovirus</taxon>
        <taxon>Turbidovirus evilgenius</taxon>
    </lineage>
</organism>
<accession>A0A143FQR3</accession>
<evidence type="ECO:0000313" key="1">
    <source>
        <dbReference type="EMBL" id="AMW64151.1"/>
    </source>
</evidence>
<dbReference type="Proteomes" id="UP000204422">
    <property type="component" value="Segment"/>
</dbReference>
<reference evidence="1 2" key="1">
    <citation type="submission" date="2016-03" db="EMBL/GenBank/DDBJ databases">
        <authorList>
            <person name="Harris K.B."/>
            <person name="Belisle Haley C.R."/>
            <person name="Gagne E.R."/>
            <person name="Whitaker E."/>
            <person name="Adams J.H."/>
            <person name="Arnold E.O."/>
            <person name="Cookson J.L."/>
            <person name="Gross O.S."/>
            <person name="Hart A.J."/>
            <person name="Martin B.A."/>
            <person name="Pflugradt E.A."/>
            <person name="Pham D.H."/>
            <person name="Theriault M.E."/>
            <person name="Valentino S.M."/>
            <person name="Molloy S.D."/>
            <person name="Hutchison K.W."/>
            <person name="Bowman C.A."/>
            <person name="Russell D.A."/>
            <person name="Pope W.H."/>
            <person name="Jacobs-Sera D."/>
            <person name="Hendrix R.W."/>
            <person name="Hatfull G.F."/>
        </authorList>
    </citation>
    <scope>NUCLEOTIDE SEQUENCE [LARGE SCALE GENOMIC DNA]</scope>
</reference>
<dbReference type="GeneID" id="29126210"/>
<keyword evidence="2" id="KW-1185">Reference proteome</keyword>
<protein>
    <submittedName>
        <fullName evidence="1">Uncharacterized protein</fullName>
    </submittedName>
</protein>
<name>A0A143FQR3_9CAUD</name>
<evidence type="ECO:0000313" key="2">
    <source>
        <dbReference type="Proteomes" id="UP000204422"/>
    </source>
</evidence>
<dbReference type="Pfam" id="PF17429">
    <property type="entry name" value="GP70"/>
    <property type="match status" value="1"/>
</dbReference>
<sequence length="139" mass="15717">MALTRLVNLFPEVVHTPVRTIVDEPGWLYAQTCETWWKGSEHLDPVSILLVYRSPLVTDTGKMYRPVSNLILAANRFDAYGRGSREDPGWMGERGEFLVARMTQADAFPVEPRTVTEEEVRNRIMAVVGDLLKEKVAAV</sequence>
<dbReference type="EMBL" id="KU985093">
    <property type="protein sequence ID" value="AMW64151.1"/>
    <property type="molecule type" value="Genomic_DNA"/>
</dbReference>
<dbReference type="OrthoDB" id="12907at10239"/>